<dbReference type="OrthoDB" id="6505077at2759"/>
<dbReference type="EMBL" id="CAJPIZ010006518">
    <property type="protein sequence ID" value="CAG2109587.1"/>
    <property type="molecule type" value="Genomic_DNA"/>
</dbReference>
<proteinExistence type="predicted"/>
<reference evidence="2" key="1">
    <citation type="submission" date="2020-11" db="EMBL/GenBank/DDBJ databases">
        <authorList>
            <person name="Tran Van P."/>
        </authorList>
    </citation>
    <scope>NUCLEOTIDE SEQUENCE</scope>
</reference>
<keyword evidence="3" id="KW-1185">Reference proteome</keyword>
<feature type="transmembrane region" description="Helical" evidence="1">
    <location>
        <begin position="70"/>
        <end position="89"/>
    </location>
</feature>
<organism evidence="2">
    <name type="scientific">Medioppia subpectinata</name>
    <dbReference type="NCBI Taxonomy" id="1979941"/>
    <lineage>
        <taxon>Eukaryota</taxon>
        <taxon>Metazoa</taxon>
        <taxon>Ecdysozoa</taxon>
        <taxon>Arthropoda</taxon>
        <taxon>Chelicerata</taxon>
        <taxon>Arachnida</taxon>
        <taxon>Acari</taxon>
        <taxon>Acariformes</taxon>
        <taxon>Sarcoptiformes</taxon>
        <taxon>Oribatida</taxon>
        <taxon>Brachypylina</taxon>
        <taxon>Oppioidea</taxon>
        <taxon>Oppiidae</taxon>
        <taxon>Medioppia</taxon>
    </lineage>
</organism>
<keyword evidence="1" id="KW-1133">Transmembrane helix</keyword>
<dbReference type="EMBL" id="OC861093">
    <property type="protein sequence ID" value="CAD7629157.1"/>
    <property type="molecule type" value="Genomic_DNA"/>
</dbReference>
<sequence length="183" mass="20780">MSDKSFTFKTIKYLLITKICIGIVFSFIIVFLLVVMTSHHSTDGRRTGIPEQDNLLYDHPDAKTMDKSKIGIMVAFMAIEILIQVLGLIGVIRANVILLLIFGVLVTLGALFEFITIFTREGNALFLIYLTFLSVLVFVYIHLVRNERQQLPRVHYIPAPTNPYSYSFFPQPNSLLFKDSSDA</sequence>
<feature type="transmembrane region" description="Helical" evidence="1">
    <location>
        <begin position="12"/>
        <end position="36"/>
    </location>
</feature>
<evidence type="ECO:0000256" key="1">
    <source>
        <dbReference type="SAM" id="Phobius"/>
    </source>
</evidence>
<dbReference type="AlphaFoldDB" id="A0A7R9Q2M1"/>
<keyword evidence="1" id="KW-0812">Transmembrane</keyword>
<evidence type="ECO:0000313" key="2">
    <source>
        <dbReference type="EMBL" id="CAD7629157.1"/>
    </source>
</evidence>
<keyword evidence="1" id="KW-0472">Membrane</keyword>
<feature type="transmembrane region" description="Helical" evidence="1">
    <location>
        <begin position="124"/>
        <end position="143"/>
    </location>
</feature>
<protein>
    <submittedName>
        <fullName evidence="2">Uncharacterized protein</fullName>
    </submittedName>
</protein>
<accession>A0A7R9Q2M1</accession>
<dbReference type="Proteomes" id="UP000759131">
    <property type="component" value="Unassembled WGS sequence"/>
</dbReference>
<gene>
    <name evidence="2" type="ORF">OSB1V03_LOCUS9574</name>
</gene>
<evidence type="ECO:0000313" key="3">
    <source>
        <dbReference type="Proteomes" id="UP000759131"/>
    </source>
</evidence>
<feature type="transmembrane region" description="Helical" evidence="1">
    <location>
        <begin position="96"/>
        <end position="118"/>
    </location>
</feature>
<name>A0A7R9Q2M1_9ACAR</name>